<keyword evidence="2" id="KW-0732">Signal</keyword>
<dbReference type="Gene3D" id="2.60.40.3210">
    <property type="entry name" value="Zona pellucida, ZP-N domain"/>
    <property type="match status" value="1"/>
</dbReference>
<protein>
    <submittedName>
        <fullName evidence="5">Zona pellucida protein AX 4</fullName>
    </submittedName>
</protein>
<sequence>MTLKLIFDVALLLSLWSTAGCDFLMEGVLQMECHDRYFMIALDLSATGTDPRFEAVDGAGVHPITDAYAAKCGYSISVLPFLGLVELRASYFSCHAEKKADDFVFKFNLVTNYNGVEAFYALNKSCSPPLSWSPREVTCEVNYMEVSVRSEYPCPAGTNDWNTLRPTQSTSTSDWQVEFQRPDEQLPPMNLSQALKLGYMFDLLRGRIVFRTPYGQHESYSAGVNGVPVEVVHATIFSRKGWVVLLVDLVAACSMYEGSYDSGYMLWSTPEALYASYNRTQISVGLNGHLMEPAIAEKKGFIMERHNSTIKIGVPYNADGGYRKSFVSSGIFEFYIINLYLKQTLVDEYHEETALRFHRTLVSPLLPYSVVTEDRTVKADGVFTTYLEVPEDVELTSVQLNGKAFKVPFGDNLAYTLAEAVNLNNTHSYTLTVPLHDPVVIQQFSQENAAMFHKLDVNYTLVAVPETEPYYHKVSVMVLMDVSPPSFKTACNASGISFELAHRSYDYLWDISIGLAQLTLDLAAKRGYVMSNDSNGLLLYVPLFTQGYEYKDISLKGFLGTFEVLVKSHDTLKILTSTVKTCPFNSTELIMCSTNGWMTVVADLSLVLPHGKIPTGTHLSNNLCVAKEKDGTRVLYSFPLNSCGSAVKLLRGNVVYQNKIYYYFGSANSTEGLTLQCTYPLTGLYSLFSAYRFESDKDGVGSIIYPIENTKGLPSSTEPPAKPQTTAAPQRTRSPNLYLPSFYPTARYIKVSRTHGLLGSYKGIKGGVQVKQYPQI</sequence>
<reference evidence="5" key="1">
    <citation type="submission" date="2025-08" db="UniProtKB">
        <authorList>
            <consortium name="Ensembl"/>
        </authorList>
    </citation>
    <scope>IDENTIFICATION</scope>
</reference>
<dbReference type="PROSITE" id="PS51257">
    <property type="entry name" value="PROKAR_LIPOPROTEIN"/>
    <property type="match status" value="1"/>
</dbReference>
<keyword evidence="6" id="KW-1185">Reference proteome</keyword>
<dbReference type="InterPro" id="IPR058876">
    <property type="entry name" value="Ig-like_ZP"/>
</dbReference>
<dbReference type="OrthoDB" id="8945590at2759"/>
<dbReference type="Proteomes" id="UP000264800">
    <property type="component" value="Unplaced"/>
</dbReference>
<evidence type="ECO:0000256" key="2">
    <source>
        <dbReference type="SAM" id="SignalP"/>
    </source>
</evidence>
<dbReference type="GeneID" id="108249520"/>
<dbReference type="Pfam" id="PF26562">
    <property type="entry name" value="Ig-like"/>
    <property type="match status" value="1"/>
</dbReference>
<name>A0A3Q3GFP9_KRYMA</name>
<proteinExistence type="predicted"/>
<dbReference type="KEGG" id="kmr:108249520"/>
<dbReference type="GeneTree" id="ENSGT00940000166283"/>
<dbReference type="OMA" id="CELNYME"/>
<feature type="domain" description="ZP-domain containing protein Ig-like" evidence="4">
    <location>
        <begin position="367"/>
        <end position="480"/>
    </location>
</feature>
<feature type="signal peptide" evidence="2">
    <location>
        <begin position="1"/>
        <end position="21"/>
    </location>
</feature>
<dbReference type="PANTHER" id="PTHR47130:SF6">
    <property type="entry name" value="EGG ENVELOPE GLYCOPROTEIN-LIKE PRECURSOR"/>
    <property type="match status" value="1"/>
</dbReference>
<dbReference type="RefSeq" id="XP_017294450.1">
    <property type="nucleotide sequence ID" value="XM_017438961.3"/>
</dbReference>
<accession>A0A3Q3GFP9</accession>
<feature type="region of interest" description="Disordered" evidence="1">
    <location>
        <begin position="711"/>
        <end position="734"/>
    </location>
</feature>
<feature type="chain" id="PRO_5018748454" evidence="2">
    <location>
        <begin position="22"/>
        <end position="776"/>
    </location>
</feature>
<dbReference type="Ensembl" id="ENSKMAT00000022757.1">
    <property type="protein sequence ID" value="ENSKMAP00000022472.1"/>
    <property type="gene ID" value="ENSKMAG00000016687.1"/>
</dbReference>
<dbReference type="InterPro" id="IPR055356">
    <property type="entry name" value="ZP-N"/>
</dbReference>
<dbReference type="Pfam" id="PF23344">
    <property type="entry name" value="ZP-N"/>
    <property type="match status" value="1"/>
</dbReference>
<feature type="domain" description="ZP-N" evidence="3">
    <location>
        <begin position="592"/>
        <end position="680"/>
    </location>
</feature>
<dbReference type="PANTHER" id="PTHR47130">
    <property type="entry name" value="SI:DKEY-19B23.11-RELATED"/>
    <property type="match status" value="1"/>
</dbReference>
<evidence type="ECO:0000259" key="3">
    <source>
        <dbReference type="Pfam" id="PF23344"/>
    </source>
</evidence>
<evidence type="ECO:0000313" key="5">
    <source>
        <dbReference type="Ensembl" id="ENSKMAP00000022472.1"/>
    </source>
</evidence>
<organism evidence="5 6">
    <name type="scientific">Kryptolebias marmoratus</name>
    <name type="common">Mangrove killifish</name>
    <name type="synonym">Rivulus marmoratus</name>
    <dbReference type="NCBI Taxonomy" id="37003"/>
    <lineage>
        <taxon>Eukaryota</taxon>
        <taxon>Metazoa</taxon>
        <taxon>Chordata</taxon>
        <taxon>Craniata</taxon>
        <taxon>Vertebrata</taxon>
        <taxon>Euteleostomi</taxon>
        <taxon>Actinopterygii</taxon>
        <taxon>Neopterygii</taxon>
        <taxon>Teleostei</taxon>
        <taxon>Neoteleostei</taxon>
        <taxon>Acanthomorphata</taxon>
        <taxon>Ovalentaria</taxon>
        <taxon>Atherinomorphae</taxon>
        <taxon>Cyprinodontiformes</taxon>
        <taxon>Rivulidae</taxon>
        <taxon>Kryptolebias</taxon>
    </lineage>
</organism>
<evidence type="ECO:0000256" key="1">
    <source>
        <dbReference type="SAM" id="MobiDB-lite"/>
    </source>
</evidence>
<dbReference type="AlphaFoldDB" id="A0A3Q3GFP9"/>
<feature type="compositionally biased region" description="Low complexity" evidence="1">
    <location>
        <begin position="723"/>
        <end position="732"/>
    </location>
</feature>
<reference evidence="5" key="2">
    <citation type="submission" date="2025-09" db="UniProtKB">
        <authorList>
            <consortium name="Ensembl"/>
        </authorList>
    </citation>
    <scope>IDENTIFICATION</scope>
</reference>
<evidence type="ECO:0000259" key="4">
    <source>
        <dbReference type="Pfam" id="PF26562"/>
    </source>
</evidence>
<dbReference type="STRING" id="37003.ENSKMAP00000022472"/>
<evidence type="ECO:0000313" key="6">
    <source>
        <dbReference type="Proteomes" id="UP000264800"/>
    </source>
</evidence>